<dbReference type="CDD" id="cd02440">
    <property type="entry name" value="AdoMet_MTases"/>
    <property type="match status" value="1"/>
</dbReference>
<dbReference type="NCBIfam" id="NF004851">
    <property type="entry name" value="PRK06202.1"/>
    <property type="match status" value="1"/>
</dbReference>
<protein>
    <submittedName>
        <fullName evidence="2">2-polyprenyl-3-methyl-5-hydroxy-6-metoxy-1,4-benzoquinol methylase</fullName>
    </submittedName>
</protein>
<dbReference type="AlphaFoldDB" id="A0A1M4WM03"/>
<gene>
    <name evidence="2" type="ORF">SAMN05443144_103248</name>
</gene>
<dbReference type="Proteomes" id="UP000184041">
    <property type="component" value="Unassembled WGS sequence"/>
</dbReference>
<sequence>MPLFLSSRNTTETERMEDPDCDRAELENTYEQFKTINALISQWRTLYRKELRPHLRANDQNRILDIGFGGGDIPIKLAGWAARDGINLHLTAVDTDKRAFRYVQHMDVPDHLEFLNCSSSELLESGRQFDFVLSNHLLHHLSQQELRSTLSDARRLSRKGVLFNDIRRSDLGYLLFNMLARPVFRSSFITQDGLTSIRRSYTPSELEQAVPPGWQVRKLFPFRLLLSYRHE</sequence>
<feature type="domain" description="Methyltransferase" evidence="1">
    <location>
        <begin position="63"/>
        <end position="160"/>
    </location>
</feature>
<evidence type="ECO:0000313" key="2">
    <source>
        <dbReference type="EMBL" id="SHE81992.1"/>
    </source>
</evidence>
<dbReference type="InterPro" id="IPR029063">
    <property type="entry name" value="SAM-dependent_MTases_sf"/>
</dbReference>
<name>A0A1M4WM03_9BACT</name>
<evidence type="ECO:0000313" key="3">
    <source>
        <dbReference type="Proteomes" id="UP000184041"/>
    </source>
</evidence>
<dbReference type="InterPro" id="IPR041698">
    <property type="entry name" value="Methyltransf_25"/>
</dbReference>
<organism evidence="2 3">
    <name type="scientific">Fodinibius roseus</name>
    <dbReference type="NCBI Taxonomy" id="1194090"/>
    <lineage>
        <taxon>Bacteria</taxon>
        <taxon>Pseudomonadati</taxon>
        <taxon>Balneolota</taxon>
        <taxon>Balneolia</taxon>
        <taxon>Balneolales</taxon>
        <taxon>Balneolaceae</taxon>
        <taxon>Fodinibius</taxon>
    </lineage>
</organism>
<dbReference type="Pfam" id="PF13649">
    <property type="entry name" value="Methyltransf_25"/>
    <property type="match status" value="1"/>
</dbReference>
<dbReference type="EMBL" id="FQUS01000003">
    <property type="protein sequence ID" value="SHE81992.1"/>
    <property type="molecule type" value="Genomic_DNA"/>
</dbReference>
<dbReference type="GO" id="GO:0032259">
    <property type="term" value="P:methylation"/>
    <property type="evidence" value="ECO:0007669"/>
    <property type="project" value="UniProtKB-KW"/>
</dbReference>
<reference evidence="2 3" key="1">
    <citation type="submission" date="2016-11" db="EMBL/GenBank/DDBJ databases">
        <authorList>
            <person name="Jaros S."/>
            <person name="Januszkiewicz K."/>
            <person name="Wedrychowicz H."/>
        </authorList>
    </citation>
    <scope>NUCLEOTIDE SEQUENCE [LARGE SCALE GENOMIC DNA]</scope>
    <source>
        <strain evidence="2 3">DSM 21986</strain>
    </source>
</reference>
<dbReference type="GO" id="GO:0008168">
    <property type="term" value="F:methyltransferase activity"/>
    <property type="evidence" value="ECO:0007669"/>
    <property type="project" value="UniProtKB-KW"/>
</dbReference>
<dbReference type="STRING" id="1194090.SAMN05443144_103248"/>
<keyword evidence="2" id="KW-0808">Transferase</keyword>
<keyword evidence="3" id="KW-1185">Reference proteome</keyword>
<evidence type="ECO:0000259" key="1">
    <source>
        <dbReference type="Pfam" id="PF13649"/>
    </source>
</evidence>
<proteinExistence type="predicted"/>
<dbReference type="Gene3D" id="3.40.50.150">
    <property type="entry name" value="Vaccinia Virus protein VP39"/>
    <property type="match status" value="1"/>
</dbReference>
<keyword evidence="2" id="KW-0489">Methyltransferase</keyword>
<accession>A0A1M4WM03</accession>
<dbReference type="SUPFAM" id="SSF53335">
    <property type="entry name" value="S-adenosyl-L-methionine-dependent methyltransferases"/>
    <property type="match status" value="1"/>
</dbReference>
<dbReference type="OrthoDB" id="9800454at2"/>